<dbReference type="HAMAP" id="MF_03044">
    <property type="entry name" value="BMT2"/>
    <property type="match status" value="1"/>
</dbReference>
<dbReference type="AlphaFoldDB" id="A0A1B7NPA7"/>
<dbReference type="GO" id="GO:0005730">
    <property type="term" value="C:nucleolus"/>
    <property type="evidence" value="ECO:0007669"/>
    <property type="project" value="UniProtKB-SubCell"/>
</dbReference>
<dbReference type="InterPro" id="IPR021867">
    <property type="entry name" value="Bmt2/SAMTOR"/>
</dbReference>
<keyword evidence="3 4" id="KW-0949">S-adenosyl-L-methionine</keyword>
<dbReference type="PANTHER" id="PTHR21008:SF1">
    <property type="entry name" value="25S RRNA (ADENINE(2142)-N(1))-METHYLTRANSFERASE"/>
    <property type="match status" value="1"/>
</dbReference>
<evidence type="ECO:0000313" key="6">
    <source>
        <dbReference type="EMBL" id="OAX78629.1"/>
    </source>
</evidence>
<dbReference type="GO" id="GO:0016433">
    <property type="term" value="F:rRNA (adenine) methyltransferase activity"/>
    <property type="evidence" value="ECO:0007669"/>
    <property type="project" value="UniProtKB-UniRule"/>
</dbReference>
<comment type="caution">
    <text evidence="6">The sequence shown here is derived from an EMBL/GenBank/DDBJ whole genome shotgun (WGS) entry which is preliminary data.</text>
</comment>
<evidence type="ECO:0000256" key="2">
    <source>
        <dbReference type="ARBA" id="ARBA00022679"/>
    </source>
</evidence>
<organism evidence="6 7">
    <name type="scientific">Emergomyces africanus</name>
    <dbReference type="NCBI Taxonomy" id="1955775"/>
    <lineage>
        <taxon>Eukaryota</taxon>
        <taxon>Fungi</taxon>
        <taxon>Dikarya</taxon>
        <taxon>Ascomycota</taxon>
        <taxon>Pezizomycotina</taxon>
        <taxon>Eurotiomycetes</taxon>
        <taxon>Eurotiomycetidae</taxon>
        <taxon>Onygenales</taxon>
        <taxon>Ajellomycetaceae</taxon>
        <taxon>Emergomyces</taxon>
    </lineage>
</organism>
<dbReference type="Pfam" id="PF11968">
    <property type="entry name" value="Bmt2"/>
    <property type="match status" value="1"/>
</dbReference>
<feature type="compositionally biased region" description="Basic residues" evidence="5">
    <location>
        <begin position="1"/>
        <end position="16"/>
    </location>
</feature>
<dbReference type="Proteomes" id="UP000091918">
    <property type="component" value="Unassembled WGS sequence"/>
</dbReference>
<keyword evidence="1 4" id="KW-0489">Methyltransferase</keyword>
<keyword evidence="2 4" id="KW-0808">Transferase</keyword>
<dbReference type="OrthoDB" id="5954793at2759"/>
<comment type="similarity">
    <text evidence="4">Belongs to the BMT2 family.</text>
</comment>
<keyword evidence="7" id="KW-1185">Reference proteome</keyword>
<keyword evidence="4" id="KW-0539">Nucleus</keyword>
<dbReference type="EMBL" id="LGUA01001401">
    <property type="protein sequence ID" value="OAX78629.1"/>
    <property type="molecule type" value="Genomic_DNA"/>
</dbReference>
<protein>
    <recommendedName>
        <fullName evidence="4">25S rRNA adenine-N(1) methyltransferase</fullName>
        <ecNumber evidence="4">2.1.1.-</ecNumber>
    </recommendedName>
</protein>
<proteinExistence type="inferred from homology"/>
<evidence type="ECO:0000256" key="1">
    <source>
        <dbReference type="ARBA" id="ARBA00022603"/>
    </source>
</evidence>
<dbReference type="PANTHER" id="PTHR21008">
    <property type="entry name" value="S-ADENOSYLMETHIONINE SENSOR UPSTREAM OF MTORC1-RELATED"/>
    <property type="match status" value="1"/>
</dbReference>
<evidence type="ECO:0000313" key="7">
    <source>
        <dbReference type="Proteomes" id="UP000091918"/>
    </source>
</evidence>
<comment type="function">
    <text evidence="4">S-adenosyl-L-methionine-dependent methyltransferase that specifically methylates the N(1) position of an adenine present in helix 65 in 25S rRNA.</text>
</comment>
<feature type="binding site" evidence="4">
    <location>
        <position position="168"/>
    </location>
    <ligand>
        <name>S-adenosyl-L-methionine</name>
        <dbReference type="ChEBI" id="CHEBI:59789"/>
    </ligand>
</feature>
<comment type="subcellular location">
    <subcellularLocation>
        <location evidence="4">Nucleus</location>
        <location evidence="4">Nucleolus</location>
    </subcellularLocation>
</comment>
<evidence type="ECO:0000256" key="4">
    <source>
        <dbReference type="HAMAP-Rule" id="MF_03044"/>
    </source>
</evidence>
<sequence length="352" mass="38716">MTINSIRRKTKGKKRSLGSLSHGRPPTAISKPAASLSAKATRTLIRAHHQLHKARARALADGDEALVQDLDKQIAAHGGLESYQLASKKGQSKERGGDSSKVLVDWLAPVFAKLKLKRKQGVHHGDGHGDLKIERGEEKPRLRLLEVGALSTSNACSRVGLLDVTRIDLHSQEKGILQQDFMQRPLPACEEEKFHIISLSLVLNYVADPATRGEMLRRTTAFLTPLPPPSSVGAVGDAASRDINGRSSSSTPLPCLFLVLPAACVLNSRYFTEERLQAIMLSLGYKMVQRKVTSKLIFYLWEYNATTATTTQDEEGGRRKGGLLFLPCSRRKCLTQVRSGIISLLLWVSFGY</sequence>
<feature type="binding site" evidence="4">
    <location>
        <position position="148"/>
    </location>
    <ligand>
        <name>S-adenosyl-L-methionine</name>
        <dbReference type="ChEBI" id="CHEBI:59789"/>
    </ligand>
</feature>
<dbReference type="EC" id="2.1.1.-" evidence="4"/>
<name>A0A1B7NPA7_9EURO</name>
<evidence type="ECO:0000256" key="5">
    <source>
        <dbReference type="SAM" id="MobiDB-lite"/>
    </source>
</evidence>
<feature type="region of interest" description="Disordered" evidence="5">
    <location>
        <begin position="1"/>
        <end position="33"/>
    </location>
</feature>
<dbReference type="STRING" id="1658172.A0A1B7NPA7"/>
<reference evidence="6 7" key="1">
    <citation type="submission" date="2015-07" db="EMBL/GenBank/DDBJ databases">
        <title>Emmonsia species relationships and genome sequence.</title>
        <authorList>
            <person name="Cuomo C.A."/>
            <person name="Schwartz I.S."/>
            <person name="Kenyon C."/>
            <person name="de Hoog G.S."/>
            <person name="Govender N.P."/>
            <person name="Botha A."/>
            <person name="Moreno L."/>
            <person name="de Vries M."/>
            <person name="Munoz J.F."/>
            <person name="Stielow J.B."/>
        </authorList>
    </citation>
    <scope>NUCLEOTIDE SEQUENCE [LARGE SCALE GENOMIC DNA]</scope>
    <source>
        <strain evidence="6 7">CBS 136260</strain>
    </source>
</reference>
<accession>A0A1B7NPA7</accession>
<gene>
    <name evidence="6" type="ORF">ACJ72_07058</name>
</gene>
<evidence type="ECO:0000256" key="3">
    <source>
        <dbReference type="ARBA" id="ARBA00022691"/>
    </source>
</evidence>